<dbReference type="InParanoid" id="H3CRH1"/>
<comment type="similarity">
    <text evidence="2">Belongs to the calycin superfamily. Fatty-acid binding protein (FABP) family.</text>
</comment>
<keyword evidence="9" id="KW-1185">Reference proteome</keyword>
<dbReference type="OMA" id="WLEGNKL"/>
<dbReference type="Ensembl" id="ENSTNIT00000011037.1">
    <property type="protein sequence ID" value="ENSTNIP00000010855.1"/>
    <property type="gene ID" value="ENSTNIG00000008033.1"/>
</dbReference>
<reference evidence="9" key="1">
    <citation type="journal article" date="2004" name="Nature">
        <title>Genome duplication in the teleost fish Tetraodon nigroviridis reveals the early vertebrate proto-karyotype.</title>
        <authorList>
            <person name="Jaillon O."/>
            <person name="Aury J.-M."/>
            <person name="Brunet F."/>
            <person name="Petit J.-L."/>
            <person name="Stange-Thomann N."/>
            <person name="Mauceli E."/>
            <person name="Bouneau L."/>
            <person name="Fischer C."/>
            <person name="Ozouf-Costaz C."/>
            <person name="Bernot A."/>
            <person name="Nicaud S."/>
            <person name="Jaffe D."/>
            <person name="Fisher S."/>
            <person name="Lutfalla G."/>
            <person name="Dossat C."/>
            <person name="Segurens B."/>
            <person name="Dasilva C."/>
            <person name="Salanoubat M."/>
            <person name="Levy M."/>
            <person name="Boudet N."/>
            <person name="Castellano S."/>
            <person name="Anthouard V."/>
            <person name="Jubin C."/>
            <person name="Castelli V."/>
            <person name="Katinka M."/>
            <person name="Vacherie B."/>
            <person name="Biemont C."/>
            <person name="Skalli Z."/>
            <person name="Cattolico L."/>
            <person name="Poulain J."/>
            <person name="De Berardinis V."/>
            <person name="Cruaud C."/>
            <person name="Duprat S."/>
            <person name="Brottier P."/>
            <person name="Coutanceau J.-P."/>
            <person name="Gouzy J."/>
            <person name="Parra G."/>
            <person name="Lardier G."/>
            <person name="Chapple C."/>
            <person name="McKernan K.J."/>
            <person name="McEwan P."/>
            <person name="Bosak S."/>
            <person name="Kellis M."/>
            <person name="Volff J.-N."/>
            <person name="Guigo R."/>
            <person name="Zody M.C."/>
            <person name="Mesirov J."/>
            <person name="Lindblad-Toh K."/>
            <person name="Birren B."/>
            <person name="Nusbaum C."/>
            <person name="Kahn D."/>
            <person name="Robinson-Rechavi M."/>
            <person name="Laudet V."/>
            <person name="Schachter V."/>
            <person name="Quetier F."/>
            <person name="Saurin W."/>
            <person name="Scarpelli C."/>
            <person name="Wincker P."/>
            <person name="Lander E.S."/>
            <person name="Weissenbach J."/>
            <person name="Roest Crollius H."/>
        </authorList>
    </citation>
    <scope>NUCLEOTIDE SEQUENCE [LARGE SCALE GENOMIC DNA]</scope>
</reference>
<evidence type="ECO:0000259" key="7">
    <source>
        <dbReference type="Pfam" id="PF00061"/>
    </source>
</evidence>
<evidence type="ECO:0000256" key="3">
    <source>
        <dbReference type="ARBA" id="ARBA00013592"/>
    </source>
</evidence>
<dbReference type="PANTHER" id="PTHR11955">
    <property type="entry name" value="FATTY ACID BINDING PROTEIN"/>
    <property type="match status" value="1"/>
</dbReference>
<dbReference type="InterPro" id="IPR000463">
    <property type="entry name" value="Fatty_acid-bd"/>
</dbReference>
<dbReference type="InterPro" id="IPR012674">
    <property type="entry name" value="Calycin"/>
</dbReference>
<evidence type="ECO:0000256" key="2">
    <source>
        <dbReference type="ARBA" id="ARBA00008390"/>
    </source>
</evidence>
<dbReference type="InterPro" id="IPR000566">
    <property type="entry name" value="Lipocln_cytosolic_FA-bd_dom"/>
</dbReference>
<dbReference type="Pfam" id="PF00061">
    <property type="entry name" value="Lipocalin"/>
    <property type="match status" value="1"/>
</dbReference>
<organism evidence="8 9">
    <name type="scientific">Tetraodon nigroviridis</name>
    <name type="common">Spotted green pufferfish</name>
    <name type="synonym">Chelonodon nigroviridis</name>
    <dbReference type="NCBI Taxonomy" id="99883"/>
    <lineage>
        <taxon>Eukaryota</taxon>
        <taxon>Metazoa</taxon>
        <taxon>Chordata</taxon>
        <taxon>Craniata</taxon>
        <taxon>Vertebrata</taxon>
        <taxon>Euteleostomi</taxon>
        <taxon>Actinopterygii</taxon>
        <taxon>Neopterygii</taxon>
        <taxon>Teleostei</taxon>
        <taxon>Neoteleostei</taxon>
        <taxon>Acanthomorphata</taxon>
        <taxon>Eupercaria</taxon>
        <taxon>Tetraodontiformes</taxon>
        <taxon>Tetradontoidea</taxon>
        <taxon>Tetraodontidae</taxon>
        <taxon>Tetraodon</taxon>
    </lineage>
</organism>
<keyword evidence="4" id="KW-0845">Vitamin A</keyword>
<dbReference type="HOGENOM" id="CLU_113772_5_1_1"/>
<evidence type="ECO:0000313" key="8">
    <source>
        <dbReference type="Ensembl" id="ENSTNIP00000010855.1"/>
    </source>
</evidence>
<proteinExistence type="inferred from homology"/>
<dbReference type="FunFam" id="2.40.128.20:FF:000001">
    <property type="entry name" value="Fatty acid-binding protein, adipocyte"/>
    <property type="match status" value="1"/>
</dbReference>
<protein>
    <recommendedName>
        <fullName evidence="3">Cellular retinoic acid-binding protein 1</fullName>
    </recommendedName>
    <alternativeName>
        <fullName evidence="6">Cellular retinoic acid-binding protein I</fullName>
    </alternativeName>
</protein>
<feature type="domain" description="Lipocalin/cytosolic fatty-acid binding" evidence="7">
    <location>
        <begin position="13"/>
        <end position="141"/>
    </location>
</feature>
<dbReference type="GO" id="GO:0019841">
    <property type="term" value="F:retinol binding"/>
    <property type="evidence" value="ECO:0007669"/>
    <property type="project" value="UniProtKB-KW"/>
</dbReference>
<evidence type="ECO:0000256" key="5">
    <source>
        <dbReference type="ARBA" id="ARBA00023072"/>
    </source>
</evidence>
<dbReference type="GeneTree" id="ENSGT00940000165886"/>
<dbReference type="AlphaFoldDB" id="H3CRH1"/>
<reference evidence="8" key="2">
    <citation type="submission" date="2025-08" db="UniProtKB">
        <authorList>
            <consortium name="Ensembl"/>
        </authorList>
    </citation>
    <scope>IDENTIFICATION</scope>
</reference>
<dbReference type="Gene3D" id="2.40.128.20">
    <property type="match status" value="1"/>
</dbReference>
<accession>H3CRH1</accession>
<evidence type="ECO:0000256" key="1">
    <source>
        <dbReference type="ARBA" id="ARBA00003699"/>
    </source>
</evidence>
<evidence type="ECO:0000256" key="6">
    <source>
        <dbReference type="ARBA" id="ARBA00030108"/>
    </source>
</evidence>
<dbReference type="PRINTS" id="PR00178">
    <property type="entry name" value="FATTYACIDBP"/>
</dbReference>
<dbReference type="InterPro" id="IPR031259">
    <property type="entry name" value="ILBP"/>
</dbReference>
<dbReference type="GO" id="GO:0016918">
    <property type="term" value="F:retinal binding"/>
    <property type="evidence" value="ECO:0007669"/>
    <property type="project" value="UniProtKB-KW"/>
</dbReference>
<dbReference type="Proteomes" id="UP000007303">
    <property type="component" value="Unassembled WGS sequence"/>
</dbReference>
<dbReference type="SUPFAM" id="SSF50814">
    <property type="entry name" value="Lipocalins"/>
    <property type="match status" value="1"/>
</dbReference>
<keyword evidence="5" id="KW-0683">Retinol-binding</keyword>
<evidence type="ECO:0000256" key="4">
    <source>
        <dbReference type="ARBA" id="ARBA00022893"/>
    </source>
</evidence>
<reference evidence="8" key="3">
    <citation type="submission" date="2025-09" db="UniProtKB">
        <authorList>
            <consortium name="Ensembl"/>
        </authorList>
    </citation>
    <scope>IDENTIFICATION</scope>
</reference>
<name>H3CRH1_TETNG</name>
<evidence type="ECO:0000313" key="9">
    <source>
        <dbReference type="Proteomes" id="UP000007303"/>
    </source>
</evidence>
<comment type="function">
    <text evidence="1">Cytosolic CRABPs may regulate the access of retinoic acid to the nuclear retinoic acid receptors.</text>
</comment>
<sequence length="144" mass="16311">SARLKKMSKPDYSGTYHMVEQTNMDAYLGGLDISFPLRKIVCLLKPTKEIVHDPASGDMKIRTITTFKNFNMDFRIGEEFTEDLGPVDGRTCQTTVNWDGDSLVCVQKGEKEGRGWTHWLEGDLLHLEMRVQGVVAKQVFKKAS</sequence>